<dbReference type="AlphaFoldDB" id="H1DIM9"/>
<dbReference type="SUPFAM" id="SSF102405">
    <property type="entry name" value="MCP/YpsA-like"/>
    <property type="match status" value="1"/>
</dbReference>
<evidence type="ECO:0000313" key="4">
    <source>
        <dbReference type="EMBL" id="EHP46641.1"/>
    </source>
</evidence>
<comment type="caution">
    <text evidence="4">The sequence shown here is derived from an EMBL/GenBank/DDBJ whole genome shotgun (WGS) entry which is preliminary data.</text>
</comment>
<dbReference type="PANTHER" id="PTHR43022">
    <property type="entry name" value="PROTEIN SMF"/>
    <property type="match status" value="1"/>
</dbReference>
<dbReference type="RefSeq" id="WP_009137405.1">
    <property type="nucleotide sequence ID" value="NZ_JH594596.1"/>
</dbReference>
<name>H1DIM9_9BACT</name>
<protein>
    <submittedName>
        <fullName evidence="4">DNA protecting protein DprA</fullName>
    </submittedName>
</protein>
<comment type="similarity">
    <text evidence="1">Belongs to the DprA/Smf family.</text>
</comment>
<feature type="domain" description="DprA winged helix" evidence="3">
    <location>
        <begin position="312"/>
        <end position="364"/>
    </location>
</feature>
<dbReference type="Proteomes" id="UP000004892">
    <property type="component" value="Unassembled WGS sequence"/>
</dbReference>
<evidence type="ECO:0000259" key="3">
    <source>
        <dbReference type="Pfam" id="PF17782"/>
    </source>
</evidence>
<reference evidence="4 5" key="1">
    <citation type="submission" date="2012-01" db="EMBL/GenBank/DDBJ databases">
        <title>The Genome Sequence of Odoribacter laneus YIT 12061.</title>
        <authorList>
            <consortium name="The Broad Institute Genome Sequencing Platform"/>
            <person name="Earl A."/>
            <person name="Ward D."/>
            <person name="Feldgarden M."/>
            <person name="Gevers D."/>
            <person name="Morotomi M."/>
            <person name="Young S.K."/>
            <person name="Zeng Q."/>
            <person name="Gargeya S."/>
            <person name="Fitzgerald M."/>
            <person name="Haas B."/>
            <person name="Abouelleil A."/>
            <person name="Alvarado L."/>
            <person name="Arachchi H.M."/>
            <person name="Berlin A."/>
            <person name="Chapman S.B."/>
            <person name="Gearin G."/>
            <person name="Goldberg J."/>
            <person name="Griggs A."/>
            <person name="Gujja S."/>
            <person name="Hansen M."/>
            <person name="Heiman D."/>
            <person name="Howarth C."/>
            <person name="Larimer J."/>
            <person name="Lui A."/>
            <person name="MacDonald P.J.P."/>
            <person name="McCowen C."/>
            <person name="Montmayeur A."/>
            <person name="Murphy C."/>
            <person name="Neiman D."/>
            <person name="Pearson M."/>
            <person name="Priest M."/>
            <person name="Roberts A."/>
            <person name="Saif S."/>
            <person name="Shea T."/>
            <person name="Sisk P."/>
            <person name="Stolte C."/>
            <person name="Sykes S."/>
            <person name="Wortman J."/>
            <person name="Nusbaum C."/>
            <person name="Birren B."/>
        </authorList>
    </citation>
    <scope>NUCLEOTIDE SEQUENCE [LARGE SCALE GENOMIC DNA]</scope>
    <source>
        <strain evidence="4 5">YIT 12061</strain>
    </source>
</reference>
<proteinExistence type="inferred from homology"/>
<dbReference type="InterPro" id="IPR036388">
    <property type="entry name" value="WH-like_DNA-bd_sf"/>
</dbReference>
<dbReference type="GeneID" id="98069804"/>
<dbReference type="eggNOG" id="COG0758">
    <property type="taxonomic scope" value="Bacteria"/>
</dbReference>
<gene>
    <name evidence="4" type="ORF">HMPREF9449_02258</name>
</gene>
<dbReference type="Pfam" id="PF02481">
    <property type="entry name" value="DNA_processg_A"/>
    <property type="match status" value="1"/>
</dbReference>
<accession>H1DIM9</accession>
<dbReference type="Pfam" id="PF17782">
    <property type="entry name" value="WHD_DprA"/>
    <property type="match status" value="1"/>
</dbReference>
<feature type="domain" description="Smf/DprA SLOG" evidence="2">
    <location>
        <begin position="82"/>
        <end position="290"/>
    </location>
</feature>
<evidence type="ECO:0000259" key="2">
    <source>
        <dbReference type="Pfam" id="PF02481"/>
    </source>
</evidence>
<dbReference type="PATRIC" id="fig|742817.3.peg.2417"/>
<evidence type="ECO:0000313" key="5">
    <source>
        <dbReference type="Proteomes" id="UP000004892"/>
    </source>
</evidence>
<keyword evidence="5" id="KW-1185">Reference proteome</keyword>
<dbReference type="InterPro" id="IPR057666">
    <property type="entry name" value="DrpA_SLOG"/>
</dbReference>
<dbReference type="STRING" id="742817.HMPREF9449_02258"/>
<dbReference type="InterPro" id="IPR041614">
    <property type="entry name" value="DprA_WH"/>
</dbReference>
<dbReference type="HOGENOM" id="CLU_029601_0_3_10"/>
<dbReference type="InterPro" id="IPR003488">
    <property type="entry name" value="DprA"/>
</dbReference>
<dbReference type="Gene3D" id="1.10.10.10">
    <property type="entry name" value="Winged helix-like DNA-binding domain superfamily/Winged helix DNA-binding domain"/>
    <property type="match status" value="1"/>
</dbReference>
<organism evidence="4 5">
    <name type="scientific">Odoribacter laneus YIT 12061</name>
    <dbReference type="NCBI Taxonomy" id="742817"/>
    <lineage>
        <taxon>Bacteria</taxon>
        <taxon>Pseudomonadati</taxon>
        <taxon>Bacteroidota</taxon>
        <taxon>Bacteroidia</taxon>
        <taxon>Bacteroidales</taxon>
        <taxon>Odoribacteraceae</taxon>
        <taxon>Odoribacter</taxon>
    </lineage>
</organism>
<dbReference type="GO" id="GO:0009294">
    <property type="term" value="P:DNA-mediated transformation"/>
    <property type="evidence" value="ECO:0007669"/>
    <property type="project" value="InterPro"/>
</dbReference>
<dbReference type="EMBL" id="ADMC01000025">
    <property type="protein sequence ID" value="EHP46641.1"/>
    <property type="molecule type" value="Genomic_DNA"/>
</dbReference>
<dbReference type="PANTHER" id="PTHR43022:SF1">
    <property type="entry name" value="PROTEIN SMF"/>
    <property type="match status" value="1"/>
</dbReference>
<dbReference type="NCBIfam" id="TIGR00732">
    <property type="entry name" value="dprA"/>
    <property type="match status" value="1"/>
</dbReference>
<evidence type="ECO:0000256" key="1">
    <source>
        <dbReference type="ARBA" id="ARBA00006525"/>
    </source>
</evidence>
<sequence length="369" mass="41216">METNSCLKMQVALTLLPKFNTQKYLTFIERCGGIEGFFHEKTRAFSTLLKEYQLSFSDERKSALKSAEEELKNLDLYDIRLCSVEHSNYPFLLRQCEDTPLVFYYKGQLVTESLPYLAIVGTRHASERCKIRVRTILKELAERGHRLVIVSGLAYGIDITAHLSSLTQHFPTYAVLGHGLNLIYPAPHKNIAENILRQGGALLSEYPCSSPFIPQHFLQRNRIIAGLSQATFVAESALKGGAMATAHIAASYGRDVMALPGRPEDIFSKGCNELIKQNIAALVEDSSDIACLLHLKDKKSPPQQTSFNFFDTGDQEKQVLKILTQQGCTPIDELSKNTHIAMNELIALLLKLELEGKIISLPGKNYIIS</sequence>
<dbReference type="Gene3D" id="3.40.50.450">
    <property type="match status" value="1"/>
</dbReference>